<evidence type="ECO:0000313" key="3">
    <source>
        <dbReference type="Proteomes" id="UP000028045"/>
    </source>
</evidence>
<dbReference type="Proteomes" id="UP000028045">
    <property type="component" value="Unassembled WGS sequence"/>
</dbReference>
<reference evidence="2 3" key="1">
    <citation type="journal article" date="2014" name="BMC Genomics">
        <title>Comparative genome sequencing reveals chemotype-specific gene clusters in the toxigenic black mold Stachybotrys.</title>
        <authorList>
            <person name="Semeiks J."/>
            <person name="Borek D."/>
            <person name="Otwinowski Z."/>
            <person name="Grishin N.V."/>
        </authorList>
    </citation>
    <scope>NUCLEOTIDE SEQUENCE [LARGE SCALE GENOMIC DNA]</scope>
    <source>
        <strain evidence="3">CBS 109288 / IBT 7711</strain>
    </source>
</reference>
<evidence type="ECO:0000256" key="1">
    <source>
        <dbReference type="SAM" id="MobiDB-lite"/>
    </source>
</evidence>
<dbReference type="HOGENOM" id="CLU_1338291_0_0_1"/>
<sequence length="205" mass="22858">MSFFVEPCGLLSNKDAYDIAWVMPSIYIALDGYSDSQHLAIFDSIPTCQTCQGQLEPGRLRNPQLRGVSPDPSQHVKLHHRPCRRDDPSSSPRRPRHGQRSLPKLCLWGAAPSLPFEDAEGGGVRATIATWFSTSCLGTSAQDICRMAIAFSAKQICTQIRGKWKEGEMNGVMKPGKHVFALEWRYSAERSDLGGDWDLLHRICT</sequence>
<gene>
    <name evidence="2" type="ORF">S7711_10536</name>
</gene>
<protein>
    <submittedName>
        <fullName evidence="2">Uncharacterized protein</fullName>
    </submittedName>
</protein>
<dbReference type="AlphaFoldDB" id="A0A084AVW6"/>
<feature type="region of interest" description="Disordered" evidence="1">
    <location>
        <begin position="62"/>
        <end position="100"/>
    </location>
</feature>
<organism evidence="2 3">
    <name type="scientific">Stachybotrys chartarum (strain CBS 109288 / IBT 7711)</name>
    <name type="common">Toxic black mold</name>
    <name type="synonym">Stilbospora chartarum</name>
    <dbReference type="NCBI Taxonomy" id="1280523"/>
    <lineage>
        <taxon>Eukaryota</taxon>
        <taxon>Fungi</taxon>
        <taxon>Dikarya</taxon>
        <taxon>Ascomycota</taxon>
        <taxon>Pezizomycotina</taxon>
        <taxon>Sordariomycetes</taxon>
        <taxon>Hypocreomycetidae</taxon>
        <taxon>Hypocreales</taxon>
        <taxon>Stachybotryaceae</taxon>
        <taxon>Stachybotrys</taxon>
    </lineage>
</organism>
<dbReference type="EMBL" id="KL648525">
    <property type="protein sequence ID" value="KEY69445.1"/>
    <property type="molecule type" value="Genomic_DNA"/>
</dbReference>
<evidence type="ECO:0000313" key="2">
    <source>
        <dbReference type="EMBL" id="KEY69445.1"/>
    </source>
</evidence>
<keyword evidence="3" id="KW-1185">Reference proteome</keyword>
<proteinExistence type="predicted"/>
<accession>A0A084AVW6</accession>
<name>A0A084AVW6_STACB</name>